<dbReference type="AlphaFoldDB" id="A0AAD7IIZ6"/>
<evidence type="ECO:0000313" key="1">
    <source>
        <dbReference type="EMBL" id="KAJ7744257.1"/>
    </source>
</evidence>
<name>A0AAD7IIZ6_9AGAR</name>
<evidence type="ECO:0000313" key="2">
    <source>
        <dbReference type="Proteomes" id="UP001215280"/>
    </source>
</evidence>
<reference evidence="1" key="1">
    <citation type="submission" date="2023-03" db="EMBL/GenBank/DDBJ databases">
        <title>Massive genome expansion in bonnet fungi (Mycena s.s.) driven by repeated elements and novel gene families across ecological guilds.</title>
        <authorList>
            <consortium name="Lawrence Berkeley National Laboratory"/>
            <person name="Harder C.B."/>
            <person name="Miyauchi S."/>
            <person name="Viragh M."/>
            <person name="Kuo A."/>
            <person name="Thoen E."/>
            <person name="Andreopoulos B."/>
            <person name="Lu D."/>
            <person name="Skrede I."/>
            <person name="Drula E."/>
            <person name="Henrissat B."/>
            <person name="Morin E."/>
            <person name="Kohler A."/>
            <person name="Barry K."/>
            <person name="LaButti K."/>
            <person name="Morin E."/>
            <person name="Salamov A."/>
            <person name="Lipzen A."/>
            <person name="Mereny Z."/>
            <person name="Hegedus B."/>
            <person name="Baldrian P."/>
            <person name="Stursova M."/>
            <person name="Weitz H."/>
            <person name="Taylor A."/>
            <person name="Grigoriev I.V."/>
            <person name="Nagy L.G."/>
            <person name="Martin F."/>
            <person name="Kauserud H."/>
        </authorList>
    </citation>
    <scope>NUCLEOTIDE SEQUENCE</scope>
    <source>
        <strain evidence="1">CBHHK188m</strain>
    </source>
</reference>
<keyword evidence="2" id="KW-1185">Reference proteome</keyword>
<comment type="caution">
    <text evidence="1">The sequence shown here is derived from an EMBL/GenBank/DDBJ whole genome shotgun (WGS) entry which is preliminary data.</text>
</comment>
<sequence length="115" mass="12971">MFDTIETVFEDFPSFSWSTPGLLPILTHLVVYTIHSLTVTTEILAHCEQLEALADVALYPFIFNDFRVINDASFVAATWEGPDFWARADTFVTKQQRGEIEPVTLRFLLLDTAGG</sequence>
<accession>A0AAD7IIZ6</accession>
<protein>
    <submittedName>
        <fullName evidence="1">Uncharacterized protein</fullName>
    </submittedName>
</protein>
<gene>
    <name evidence="1" type="ORF">DFH07DRAFT_777125</name>
</gene>
<organism evidence="1 2">
    <name type="scientific">Mycena maculata</name>
    <dbReference type="NCBI Taxonomy" id="230809"/>
    <lineage>
        <taxon>Eukaryota</taxon>
        <taxon>Fungi</taxon>
        <taxon>Dikarya</taxon>
        <taxon>Basidiomycota</taxon>
        <taxon>Agaricomycotina</taxon>
        <taxon>Agaricomycetes</taxon>
        <taxon>Agaricomycetidae</taxon>
        <taxon>Agaricales</taxon>
        <taxon>Marasmiineae</taxon>
        <taxon>Mycenaceae</taxon>
        <taxon>Mycena</taxon>
    </lineage>
</organism>
<dbReference type="EMBL" id="JARJLG010000108">
    <property type="protein sequence ID" value="KAJ7744257.1"/>
    <property type="molecule type" value="Genomic_DNA"/>
</dbReference>
<proteinExistence type="predicted"/>
<dbReference type="Proteomes" id="UP001215280">
    <property type="component" value="Unassembled WGS sequence"/>
</dbReference>